<dbReference type="EMBL" id="BMGK01000012">
    <property type="protein sequence ID" value="GGE00106.1"/>
    <property type="molecule type" value="Genomic_DNA"/>
</dbReference>
<accession>A0A8J2YC85</accession>
<sequence>MIQQYQYQKIRTHPVFINFDNDEEIDNLGKYLEAICINKQNDVSDTLIFYKNGIKEFDQFLNGVPEYHFNLSMQMASFQNAFVFFLYQPDQKKYAVKKAIWRDRILGVFYHKESQKHTLLKATKKNKWFSKFNSEVSVPNILSLQPLQDKPKKGQSFILEKDTVRTVSLKYRNSKNTIDEIQIYIRAKHKNEIMLCLFKHFCF</sequence>
<dbReference type="AlphaFoldDB" id="A0A8J2YC85"/>
<comment type="caution">
    <text evidence="1">The sequence shown here is derived from an EMBL/GenBank/DDBJ whole genome shotgun (WGS) entry which is preliminary data.</text>
</comment>
<evidence type="ECO:0000313" key="2">
    <source>
        <dbReference type="Proteomes" id="UP000652231"/>
    </source>
</evidence>
<reference evidence="1" key="1">
    <citation type="journal article" date="2014" name="Int. J. Syst. Evol. Microbiol.">
        <title>Complete genome sequence of Corynebacterium casei LMG S-19264T (=DSM 44701T), isolated from a smear-ripened cheese.</title>
        <authorList>
            <consortium name="US DOE Joint Genome Institute (JGI-PGF)"/>
            <person name="Walter F."/>
            <person name="Albersmeier A."/>
            <person name="Kalinowski J."/>
            <person name="Ruckert C."/>
        </authorList>
    </citation>
    <scope>NUCLEOTIDE SEQUENCE</scope>
    <source>
        <strain evidence="1">CGMCC 1.12924</strain>
    </source>
</reference>
<gene>
    <name evidence="1" type="ORF">GCM10011312_24500</name>
</gene>
<organism evidence="1 2">
    <name type="scientific">Planktosalinus lacus</name>
    <dbReference type="NCBI Taxonomy" id="1526573"/>
    <lineage>
        <taxon>Bacteria</taxon>
        <taxon>Pseudomonadati</taxon>
        <taxon>Bacteroidota</taxon>
        <taxon>Flavobacteriia</taxon>
        <taxon>Flavobacteriales</taxon>
        <taxon>Flavobacteriaceae</taxon>
        <taxon>Planktosalinus</taxon>
    </lineage>
</organism>
<protein>
    <submittedName>
        <fullName evidence="1">Uncharacterized protein</fullName>
    </submittedName>
</protein>
<dbReference type="Proteomes" id="UP000652231">
    <property type="component" value="Unassembled WGS sequence"/>
</dbReference>
<proteinExistence type="predicted"/>
<keyword evidence="2" id="KW-1185">Reference proteome</keyword>
<dbReference type="RefSeq" id="WP_188442965.1">
    <property type="nucleotide sequence ID" value="NZ_BMGK01000012.1"/>
</dbReference>
<reference evidence="1" key="2">
    <citation type="submission" date="2020-09" db="EMBL/GenBank/DDBJ databases">
        <authorList>
            <person name="Sun Q."/>
            <person name="Zhou Y."/>
        </authorList>
    </citation>
    <scope>NUCLEOTIDE SEQUENCE</scope>
    <source>
        <strain evidence="1">CGMCC 1.12924</strain>
    </source>
</reference>
<evidence type="ECO:0000313" key="1">
    <source>
        <dbReference type="EMBL" id="GGE00106.1"/>
    </source>
</evidence>
<name>A0A8J2YC85_9FLAO</name>